<organism evidence="1 2">
    <name type="scientific">Candidatus Reidiella endopervernicosa</name>
    <dbReference type="NCBI Taxonomy" id="2738883"/>
    <lineage>
        <taxon>Bacteria</taxon>
        <taxon>Pseudomonadati</taxon>
        <taxon>Pseudomonadota</taxon>
        <taxon>Gammaproteobacteria</taxon>
        <taxon>Candidatus Reidiella</taxon>
    </lineage>
</organism>
<accession>A0A6N0HW24</accession>
<protein>
    <submittedName>
        <fullName evidence="1">Uncharacterized protein</fullName>
    </submittedName>
</protein>
<sequence length="86" mass="9882">MPEWVADNETHYIEICVGLAKEPQHLAELRPRLREAMTRSSLMDVEAYTRSFESCLINIADQQPLNEPGNDHETHRCPSLCQCDAR</sequence>
<dbReference type="AlphaFoldDB" id="A0A6N0HW24"/>
<dbReference type="EMBL" id="CP054491">
    <property type="protein sequence ID" value="QKQ26451.1"/>
    <property type="molecule type" value="Genomic_DNA"/>
</dbReference>
<dbReference type="Gene3D" id="3.40.50.2000">
    <property type="entry name" value="Glycogen Phosphorylase B"/>
    <property type="match status" value="1"/>
</dbReference>
<dbReference type="Proteomes" id="UP000509658">
    <property type="component" value="Chromosome"/>
</dbReference>
<evidence type="ECO:0000313" key="1">
    <source>
        <dbReference type="EMBL" id="QKQ26451.1"/>
    </source>
</evidence>
<evidence type="ECO:0000313" key="2">
    <source>
        <dbReference type="Proteomes" id="UP000509658"/>
    </source>
</evidence>
<keyword evidence="2" id="KW-1185">Reference proteome</keyword>
<name>A0A6N0HW24_9GAMM</name>
<reference evidence="1 2" key="1">
    <citation type="submission" date="2020-05" db="EMBL/GenBank/DDBJ databases">
        <title>Horizontal transmission and recombination maintain forever young bacterial symbiont genomes.</title>
        <authorList>
            <person name="Russell S.L."/>
            <person name="Pepper-Tunick E."/>
            <person name="Svedberg J."/>
            <person name="Byrne A."/>
            <person name="Ruelas Castillo J."/>
            <person name="Vollmers C."/>
            <person name="Beinart R.A."/>
            <person name="Corbett-Detig R."/>
        </authorList>
    </citation>
    <scope>NUCLEOTIDE SEQUENCE [LARGE SCALE GENOMIC DNA]</scope>
    <source>
        <strain evidence="1">Santa_Monica_outfall</strain>
    </source>
</reference>
<gene>
    <name evidence="1" type="ORF">HUE57_09310</name>
</gene>
<proteinExistence type="predicted"/>
<dbReference type="KEGG" id="rev:HUE57_09310"/>